<accession>A0ABT6ANV0</accession>
<dbReference type="RefSeq" id="WP_276265236.1">
    <property type="nucleotide sequence ID" value="NZ_JARJLM010000244.1"/>
</dbReference>
<sequence length="79" mass="8420">MYDSLWVTGAQCVDVGSLRISYRIRNSIISNYEIANAYSIAADASIACGQVNGATGGEGRENENAGEGRHTGGNRPREQ</sequence>
<protein>
    <submittedName>
        <fullName evidence="2">Uncharacterized protein</fullName>
    </submittedName>
</protein>
<organism evidence="2 3">
    <name type="scientific">Cupriavidus basilensis</name>
    <dbReference type="NCBI Taxonomy" id="68895"/>
    <lineage>
        <taxon>Bacteria</taxon>
        <taxon>Pseudomonadati</taxon>
        <taxon>Pseudomonadota</taxon>
        <taxon>Betaproteobacteria</taxon>
        <taxon>Burkholderiales</taxon>
        <taxon>Burkholderiaceae</taxon>
        <taxon>Cupriavidus</taxon>
    </lineage>
</organism>
<feature type="region of interest" description="Disordered" evidence="1">
    <location>
        <begin position="52"/>
        <end position="79"/>
    </location>
</feature>
<comment type="caution">
    <text evidence="2">The sequence shown here is derived from an EMBL/GenBank/DDBJ whole genome shotgun (WGS) entry which is preliminary data.</text>
</comment>
<dbReference type="Proteomes" id="UP001216674">
    <property type="component" value="Unassembled WGS sequence"/>
</dbReference>
<evidence type="ECO:0000313" key="2">
    <source>
        <dbReference type="EMBL" id="MDF3834073.1"/>
    </source>
</evidence>
<reference evidence="2 3" key="1">
    <citation type="submission" date="2023-03" db="EMBL/GenBank/DDBJ databases">
        <title>Draft assemblies of triclosan tolerant bacteria isolated from returned activated sludge.</title>
        <authorList>
            <person name="Van Hamelsveld S."/>
        </authorList>
    </citation>
    <scope>NUCLEOTIDE SEQUENCE [LARGE SCALE GENOMIC DNA]</scope>
    <source>
        <strain evidence="2 3">GW210010_S58</strain>
    </source>
</reference>
<name>A0ABT6ANV0_9BURK</name>
<evidence type="ECO:0000256" key="1">
    <source>
        <dbReference type="SAM" id="MobiDB-lite"/>
    </source>
</evidence>
<feature type="compositionally biased region" description="Basic and acidic residues" evidence="1">
    <location>
        <begin position="58"/>
        <end position="79"/>
    </location>
</feature>
<gene>
    <name evidence="2" type="ORF">P3W85_14070</name>
</gene>
<keyword evidence="3" id="KW-1185">Reference proteome</keyword>
<proteinExistence type="predicted"/>
<dbReference type="EMBL" id="JARJLM010000244">
    <property type="protein sequence ID" value="MDF3834073.1"/>
    <property type="molecule type" value="Genomic_DNA"/>
</dbReference>
<evidence type="ECO:0000313" key="3">
    <source>
        <dbReference type="Proteomes" id="UP001216674"/>
    </source>
</evidence>